<dbReference type="Gene3D" id="3.40.50.1240">
    <property type="entry name" value="Phosphoglycerate mutase-like"/>
    <property type="match status" value="1"/>
</dbReference>
<keyword evidence="1" id="KW-0324">Glycolysis</keyword>
<dbReference type="PANTHER" id="PTHR48100">
    <property type="entry name" value="BROAD-SPECIFICITY PHOSPHATASE YOR283W-RELATED"/>
    <property type="match status" value="1"/>
</dbReference>
<name>A0A4R3K605_9FIRM</name>
<sequence>MLTKIVLIRHGQTAWNVEGRFQGQSDTELMPEGVEQAKILAANFPLPKIDAIYCSDLSRTRCTAQPIADRFNLPLHPVKELREMSFGLWEGVLFDDINKRWPNAMQKFFDNPQSVAIPEGENFQQVQDRAMRAIKRVIKENAGGSVAVIAHGAVNRAILAYAVHIPFEYVWAVGQSNTAYNILSYDDEYKKFYVQTINNTSHLIIK</sequence>
<dbReference type="PROSITE" id="PS00175">
    <property type="entry name" value="PG_MUTASE"/>
    <property type="match status" value="1"/>
</dbReference>
<dbReference type="SUPFAM" id="SSF53254">
    <property type="entry name" value="Phosphoglycerate mutase-like"/>
    <property type="match status" value="1"/>
</dbReference>
<feature type="active site" description="Tele-phosphohistidine intermediate" evidence="3">
    <location>
        <position position="10"/>
    </location>
</feature>
<dbReference type="OrthoDB" id="9781415at2"/>
<evidence type="ECO:0000256" key="1">
    <source>
        <dbReference type="ARBA" id="ARBA00023152"/>
    </source>
</evidence>
<evidence type="ECO:0000256" key="2">
    <source>
        <dbReference type="ARBA" id="ARBA00023235"/>
    </source>
</evidence>
<comment type="caution">
    <text evidence="5">The sequence shown here is derived from an EMBL/GenBank/DDBJ whole genome shotgun (WGS) entry which is preliminary data.</text>
</comment>
<evidence type="ECO:0000313" key="5">
    <source>
        <dbReference type="EMBL" id="TCS78167.1"/>
    </source>
</evidence>
<evidence type="ECO:0000313" key="6">
    <source>
        <dbReference type="Proteomes" id="UP000295188"/>
    </source>
</evidence>
<proteinExistence type="predicted"/>
<feature type="active site" description="Proton donor/acceptor" evidence="3">
    <location>
        <position position="83"/>
    </location>
</feature>
<dbReference type="GO" id="GO:0005737">
    <property type="term" value="C:cytoplasm"/>
    <property type="evidence" value="ECO:0007669"/>
    <property type="project" value="TreeGrafter"/>
</dbReference>
<evidence type="ECO:0000256" key="3">
    <source>
        <dbReference type="PIRSR" id="PIRSR613078-1"/>
    </source>
</evidence>
<dbReference type="Proteomes" id="UP000295188">
    <property type="component" value="Unassembled WGS sequence"/>
</dbReference>
<keyword evidence="2" id="KW-0413">Isomerase</keyword>
<dbReference type="SMART" id="SM00855">
    <property type="entry name" value="PGAM"/>
    <property type="match status" value="1"/>
</dbReference>
<dbReference type="InterPro" id="IPR013078">
    <property type="entry name" value="His_Pase_superF_clade-1"/>
</dbReference>
<dbReference type="Pfam" id="PF00300">
    <property type="entry name" value="His_Phos_1"/>
    <property type="match status" value="1"/>
</dbReference>
<dbReference type="EMBL" id="SMAA01000011">
    <property type="protein sequence ID" value="TCS78167.1"/>
    <property type="molecule type" value="Genomic_DNA"/>
</dbReference>
<dbReference type="AlphaFoldDB" id="A0A4R3K605"/>
<feature type="binding site" evidence="4">
    <location>
        <position position="59"/>
    </location>
    <ligand>
        <name>substrate</name>
    </ligand>
</feature>
<dbReference type="InterPro" id="IPR050275">
    <property type="entry name" value="PGM_Phosphatase"/>
</dbReference>
<dbReference type="InterPro" id="IPR029033">
    <property type="entry name" value="His_PPase_superfam"/>
</dbReference>
<gene>
    <name evidence="5" type="ORF">EDC37_11124</name>
</gene>
<dbReference type="GO" id="GO:0016791">
    <property type="term" value="F:phosphatase activity"/>
    <property type="evidence" value="ECO:0007669"/>
    <property type="project" value="TreeGrafter"/>
</dbReference>
<dbReference type="PANTHER" id="PTHR48100:SF1">
    <property type="entry name" value="HISTIDINE PHOSPHATASE FAMILY PROTEIN-RELATED"/>
    <property type="match status" value="1"/>
</dbReference>
<dbReference type="InterPro" id="IPR001345">
    <property type="entry name" value="PG/BPGM_mutase_AS"/>
</dbReference>
<organism evidence="5 6">
    <name type="scientific">Pectinatus cerevisiiphilus</name>
    <dbReference type="NCBI Taxonomy" id="86956"/>
    <lineage>
        <taxon>Bacteria</taxon>
        <taxon>Bacillati</taxon>
        <taxon>Bacillota</taxon>
        <taxon>Negativicutes</taxon>
        <taxon>Selenomonadales</taxon>
        <taxon>Selenomonadaceae</taxon>
        <taxon>Pectinatus</taxon>
    </lineage>
</organism>
<evidence type="ECO:0000256" key="4">
    <source>
        <dbReference type="PIRSR" id="PIRSR613078-2"/>
    </source>
</evidence>
<keyword evidence="6" id="KW-1185">Reference proteome</keyword>
<dbReference type="RefSeq" id="WP_132550164.1">
    <property type="nucleotide sequence ID" value="NZ_SMAA01000011.1"/>
</dbReference>
<feature type="binding site" evidence="4">
    <location>
        <begin position="9"/>
        <end position="16"/>
    </location>
    <ligand>
        <name>substrate</name>
    </ligand>
</feature>
<protein>
    <submittedName>
        <fullName evidence="5">Alpha-ribazole phosphatase</fullName>
    </submittedName>
</protein>
<reference evidence="5 6" key="1">
    <citation type="submission" date="2019-03" db="EMBL/GenBank/DDBJ databases">
        <title>Genomic Encyclopedia of Type Strains, Phase IV (KMG-IV): sequencing the most valuable type-strain genomes for metagenomic binning, comparative biology and taxonomic classification.</title>
        <authorList>
            <person name="Goeker M."/>
        </authorList>
    </citation>
    <scope>NUCLEOTIDE SEQUENCE [LARGE SCALE GENOMIC DNA]</scope>
    <source>
        <strain evidence="5 6">DSM 20467</strain>
    </source>
</reference>
<dbReference type="CDD" id="cd07067">
    <property type="entry name" value="HP_PGM_like"/>
    <property type="match status" value="1"/>
</dbReference>
<accession>A0A4R3K605</accession>